<evidence type="ECO:0000256" key="2">
    <source>
        <dbReference type="ARBA" id="ARBA00010504"/>
    </source>
</evidence>
<evidence type="ECO:0000256" key="7">
    <source>
        <dbReference type="ARBA" id="ARBA00022801"/>
    </source>
</evidence>
<feature type="domain" description="Ig-like" evidence="16">
    <location>
        <begin position="82"/>
        <end position="184"/>
    </location>
</feature>
<name>A0A915JKP3_ROMCU</name>
<protein>
    <recommendedName>
        <fullName evidence="3">protein-tyrosine-phosphatase</fullName>
        <ecNumber evidence="3">3.1.3.48</ecNumber>
    </recommendedName>
</protein>
<comment type="catalytic activity">
    <reaction evidence="15">
        <text>O-phospho-L-tyrosyl-[protein] + H2O = L-tyrosyl-[protein] + phosphate</text>
        <dbReference type="Rhea" id="RHEA:10684"/>
        <dbReference type="Rhea" id="RHEA-COMP:10136"/>
        <dbReference type="Rhea" id="RHEA-COMP:20101"/>
        <dbReference type="ChEBI" id="CHEBI:15377"/>
        <dbReference type="ChEBI" id="CHEBI:43474"/>
        <dbReference type="ChEBI" id="CHEBI:46858"/>
        <dbReference type="ChEBI" id="CHEBI:61978"/>
        <dbReference type="EC" id="3.1.3.48"/>
    </reaction>
</comment>
<evidence type="ECO:0000256" key="11">
    <source>
        <dbReference type="ARBA" id="ARBA00023157"/>
    </source>
</evidence>
<dbReference type="PANTHER" id="PTHR12231:SF253">
    <property type="entry name" value="DPR-INTERACTING PROTEIN ETA, ISOFORM B-RELATED"/>
    <property type="match status" value="1"/>
</dbReference>
<feature type="domain" description="Ig-like" evidence="16">
    <location>
        <begin position="193"/>
        <end position="287"/>
    </location>
</feature>
<dbReference type="GO" id="GO:0004725">
    <property type="term" value="F:protein tyrosine phosphatase activity"/>
    <property type="evidence" value="ECO:0007669"/>
    <property type="project" value="UniProtKB-EC"/>
</dbReference>
<keyword evidence="7" id="KW-0378">Hydrolase</keyword>
<dbReference type="Pfam" id="PF13927">
    <property type="entry name" value="Ig_3"/>
    <property type="match status" value="1"/>
</dbReference>
<keyword evidence="9" id="KW-1133">Transmembrane helix</keyword>
<dbReference type="Gene3D" id="2.60.40.10">
    <property type="entry name" value="Immunoglobulins"/>
    <property type="match status" value="3"/>
</dbReference>
<accession>A0A915JKP3</accession>
<feature type="domain" description="Ig-like" evidence="16">
    <location>
        <begin position="1"/>
        <end position="55"/>
    </location>
</feature>
<keyword evidence="14" id="KW-0393">Immunoglobulin domain</keyword>
<keyword evidence="4" id="KW-0812">Transmembrane</keyword>
<dbReference type="InterPro" id="IPR007110">
    <property type="entry name" value="Ig-like_dom"/>
</dbReference>
<comment type="subcellular location">
    <subcellularLocation>
        <location evidence="1">Membrane</location>
        <topology evidence="1">Single-pass membrane protein</topology>
    </subcellularLocation>
</comment>
<evidence type="ECO:0000256" key="4">
    <source>
        <dbReference type="ARBA" id="ARBA00022692"/>
    </source>
</evidence>
<evidence type="ECO:0000256" key="6">
    <source>
        <dbReference type="ARBA" id="ARBA00022737"/>
    </source>
</evidence>
<keyword evidence="5" id="KW-0732">Signal</keyword>
<dbReference type="WBParaSite" id="nRc.2.0.1.t26606-RA">
    <property type="protein sequence ID" value="nRc.2.0.1.t26606-RA"/>
    <property type="gene ID" value="nRc.2.0.1.g26606"/>
</dbReference>
<comment type="similarity">
    <text evidence="2">Belongs to the protein-tyrosine phosphatase family. Receptor class 2A subfamily.</text>
</comment>
<evidence type="ECO:0000256" key="9">
    <source>
        <dbReference type="ARBA" id="ARBA00022989"/>
    </source>
</evidence>
<dbReference type="InterPro" id="IPR013783">
    <property type="entry name" value="Ig-like_fold"/>
</dbReference>
<keyword evidence="10" id="KW-0472">Membrane</keyword>
<dbReference type="InterPro" id="IPR051170">
    <property type="entry name" value="Neural/epithelial_adhesion"/>
</dbReference>
<keyword evidence="17" id="KW-1185">Reference proteome</keyword>
<dbReference type="AlphaFoldDB" id="A0A915JKP3"/>
<dbReference type="GO" id="GO:0016020">
    <property type="term" value="C:membrane"/>
    <property type="evidence" value="ECO:0007669"/>
    <property type="project" value="UniProtKB-SubCell"/>
</dbReference>
<keyword evidence="13" id="KW-0325">Glycoprotein</keyword>
<evidence type="ECO:0000256" key="8">
    <source>
        <dbReference type="ARBA" id="ARBA00022912"/>
    </source>
</evidence>
<keyword evidence="11" id="KW-1015">Disulfide bond</keyword>
<dbReference type="SUPFAM" id="SSF48726">
    <property type="entry name" value="Immunoglobulin"/>
    <property type="match status" value="3"/>
</dbReference>
<dbReference type="EC" id="3.1.3.48" evidence="3"/>
<evidence type="ECO:0000313" key="18">
    <source>
        <dbReference type="WBParaSite" id="nRc.2.0.1.t26606-RA"/>
    </source>
</evidence>
<dbReference type="PROSITE" id="PS50835">
    <property type="entry name" value="IG_LIKE"/>
    <property type="match status" value="3"/>
</dbReference>
<reference evidence="18" key="1">
    <citation type="submission" date="2022-11" db="UniProtKB">
        <authorList>
            <consortium name="WormBaseParasite"/>
        </authorList>
    </citation>
    <scope>IDENTIFICATION</scope>
</reference>
<sequence length="287" mass="32106">MYEWLKNGQPYAIDGLRVVWKRSGQSGTISFLEPDTTDQGGYQCRASNIFGVALSNIFEVRLGKSFKGHLYLPFSTERKRSPTALDHFANRPPQEVLAKLGQPLTLPCSAPYGVPRPTIFWLFRNARQSFVIETIDRPHISVDGDGNLRFSHVETHDGRENLIYQCAATSPVLHGEYRAGDEISLKVVNATAPEWVDGPPQNVDAAEDGDIELRCEANGAPSPKVQWFKNGVLLDDNVERMSMSNQKKILQIFSVQQKIDRAVYQCNASNTLGYVFANAYVNVRESI</sequence>
<evidence type="ECO:0000256" key="3">
    <source>
        <dbReference type="ARBA" id="ARBA00013064"/>
    </source>
</evidence>
<evidence type="ECO:0000256" key="5">
    <source>
        <dbReference type="ARBA" id="ARBA00022729"/>
    </source>
</evidence>
<evidence type="ECO:0000313" key="17">
    <source>
        <dbReference type="Proteomes" id="UP000887565"/>
    </source>
</evidence>
<dbReference type="PANTHER" id="PTHR12231">
    <property type="entry name" value="CTX-RELATED TYPE I TRANSMEMBRANE PROTEIN"/>
    <property type="match status" value="1"/>
</dbReference>
<dbReference type="Proteomes" id="UP000887565">
    <property type="component" value="Unplaced"/>
</dbReference>
<dbReference type="InterPro" id="IPR013098">
    <property type="entry name" value="Ig_I-set"/>
</dbReference>
<dbReference type="OMA" id="ASEDYAY"/>
<organism evidence="17 18">
    <name type="scientific">Romanomermis culicivorax</name>
    <name type="common">Nematode worm</name>
    <dbReference type="NCBI Taxonomy" id="13658"/>
    <lineage>
        <taxon>Eukaryota</taxon>
        <taxon>Metazoa</taxon>
        <taxon>Ecdysozoa</taxon>
        <taxon>Nematoda</taxon>
        <taxon>Enoplea</taxon>
        <taxon>Dorylaimia</taxon>
        <taxon>Mermithida</taxon>
        <taxon>Mermithoidea</taxon>
        <taxon>Mermithidae</taxon>
        <taxon>Romanomermis</taxon>
    </lineage>
</organism>
<dbReference type="FunFam" id="2.60.40.10:FF:000010">
    <property type="entry name" value="receptor-type tyrosine-protein phosphatase delta isoform X1"/>
    <property type="match status" value="1"/>
</dbReference>
<evidence type="ECO:0000256" key="12">
    <source>
        <dbReference type="ARBA" id="ARBA00023170"/>
    </source>
</evidence>
<evidence type="ECO:0000259" key="16">
    <source>
        <dbReference type="PROSITE" id="PS50835"/>
    </source>
</evidence>
<dbReference type="SMART" id="SM00409">
    <property type="entry name" value="IG"/>
    <property type="match status" value="2"/>
</dbReference>
<evidence type="ECO:0000256" key="14">
    <source>
        <dbReference type="ARBA" id="ARBA00023319"/>
    </source>
</evidence>
<proteinExistence type="inferred from homology"/>
<dbReference type="InterPro" id="IPR036179">
    <property type="entry name" value="Ig-like_dom_sf"/>
</dbReference>
<keyword evidence="12" id="KW-0675">Receptor</keyword>
<evidence type="ECO:0000256" key="1">
    <source>
        <dbReference type="ARBA" id="ARBA00004167"/>
    </source>
</evidence>
<dbReference type="InterPro" id="IPR003599">
    <property type="entry name" value="Ig_sub"/>
</dbReference>
<evidence type="ECO:0000256" key="13">
    <source>
        <dbReference type="ARBA" id="ARBA00023180"/>
    </source>
</evidence>
<evidence type="ECO:0000256" key="15">
    <source>
        <dbReference type="ARBA" id="ARBA00051722"/>
    </source>
</evidence>
<dbReference type="Pfam" id="PF07679">
    <property type="entry name" value="I-set"/>
    <property type="match status" value="1"/>
</dbReference>
<evidence type="ECO:0000256" key="10">
    <source>
        <dbReference type="ARBA" id="ARBA00023136"/>
    </source>
</evidence>
<keyword evidence="8" id="KW-0904">Protein phosphatase</keyword>
<dbReference type="InterPro" id="IPR003598">
    <property type="entry name" value="Ig_sub2"/>
</dbReference>
<keyword evidence="6" id="KW-0677">Repeat</keyword>
<dbReference type="SMART" id="SM00408">
    <property type="entry name" value="IGc2"/>
    <property type="match status" value="2"/>
</dbReference>